<dbReference type="PANTHER" id="PTHR42091:SF1">
    <property type="entry name" value="CONSERVED GLYCINE-RICH PROTEIN (AFU_ORTHOLOGUE AFUA_7G02440)"/>
    <property type="match status" value="1"/>
</dbReference>
<dbReference type="AlphaFoldDB" id="A0A9P8FQB9"/>
<dbReference type="Pfam" id="PF24866">
    <property type="entry name" value="DUF7732"/>
    <property type="match status" value="1"/>
</dbReference>
<organism evidence="3 4">
    <name type="scientific">Aureobasidium melanogenum</name>
    <name type="common">Aureobasidium pullulans var. melanogenum</name>
    <dbReference type="NCBI Taxonomy" id="46634"/>
    <lineage>
        <taxon>Eukaryota</taxon>
        <taxon>Fungi</taxon>
        <taxon>Dikarya</taxon>
        <taxon>Ascomycota</taxon>
        <taxon>Pezizomycotina</taxon>
        <taxon>Dothideomycetes</taxon>
        <taxon>Dothideomycetidae</taxon>
        <taxon>Dothideales</taxon>
        <taxon>Saccotheciaceae</taxon>
        <taxon>Aureobasidium</taxon>
    </lineage>
</organism>
<evidence type="ECO:0000259" key="2">
    <source>
        <dbReference type="Pfam" id="PF24866"/>
    </source>
</evidence>
<feature type="domain" description="DUF7732" evidence="2">
    <location>
        <begin position="16"/>
        <end position="148"/>
    </location>
</feature>
<dbReference type="EMBL" id="JAHFXS010000964">
    <property type="protein sequence ID" value="KAG9980580.1"/>
    <property type="molecule type" value="Genomic_DNA"/>
</dbReference>
<feature type="non-terminal residue" evidence="3">
    <location>
        <position position="1"/>
    </location>
</feature>
<feature type="transmembrane region" description="Helical" evidence="1">
    <location>
        <begin position="35"/>
        <end position="60"/>
    </location>
</feature>
<accession>A0A9P8FQB9</accession>
<feature type="non-terminal residue" evidence="3">
    <location>
        <position position="188"/>
    </location>
</feature>
<reference evidence="3" key="2">
    <citation type="submission" date="2021-08" db="EMBL/GenBank/DDBJ databases">
        <authorList>
            <person name="Gostincar C."/>
            <person name="Sun X."/>
            <person name="Song Z."/>
            <person name="Gunde-Cimerman N."/>
        </authorList>
    </citation>
    <scope>NUCLEOTIDE SEQUENCE</scope>
    <source>
        <strain evidence="3">EXF-9298</strain>
    </source>
</reference>
<gene>
    <name evidence="3" type="ORF">KCU98_g8050</name>
</gene>
<evidence type="ECO:0000256" key="1">
    <source>
        <dbReference type="SAM" id="Phobius"/>
    </source>
</evidence>
<dbReference type="InterPro" id="IPR056634">
    <property type="entry name" value="DUF7732"/>
</dbReference>
<dbReference type="Proteomes" id="UP000729357">
    <property type="component" value="Unassembled WGS sequence"/>
</dbReference>
<name>A0A9P8FQB9_AURME</name>
<keyword evidence="1" id="KW-1133">Transmembrane helix</keyword>
<evidence type="ECO:0000313" key="4">
    <source>
        <dbReference type="Proteomes" id="UP000729357"/>
    </source>
</evidence>
<evidence type="ECO:0000313" key="3">
    <source>
        <dbReference type="EMBL" id="KAG9980580.1"/>
    </source>
</evidence>
<proteinExistence type="predicted"/>
<keyword evidence="1" id="KW-0812">Transmembrane</keyword>
<dbReference type="PANTHER" id="PTHR42091">
    <property type="entry name" value="CONSERVED GLYCINE-RICH PROTEIN (AFU_ORTHOLOGUE AFUA_7G02440)"/>
    <property type="match status" value="1"/>
</dbReference>
<keyword evidence="1" id="KW-0472">Membrane</keyword>
<keyword evidence="4" id="KW-1185">Reference proteome</keyword>
<comment type="caution">
    <text evidence="3">The sequence shown here is derived from an EMBL/GenBank/DDBJ whole genome shotgun (WGS) entry which is preliminary data.</text>
</comment>
<reference evidence="3" key="1">
    <citation type="journal article" date="2021" name="J Fungi (Basel)">
        <title>Virulence traits and population genomics of the black yeast Aureobasidium melanogenum.</title>
        <authorList>
            <person name="Cernosa A."/>
            <person name="Sun X."/>
            <person name="Gostincar C."/>
            <person name="Fang C."/>
            <person name="Gunde-Cimerman N."/>
            <person name="Song Z."/>
        </authorList>
    </citation>
    <scope>NUCLEOTIDE SEQUENCE</scope>
    <source>
        <strain evidence="3">EXF-9298</strain>
    </source>
</reference>
<protein>
    <recommendedName>
        <fullName evidence="2">DUF7732 domain-containing protein</fullName>
    </recommendedName>
</protein>
<sequence>SGGSGVRPSYGSGGNYYAGGATTPYRSGGRSPGGIAPYVLGGAALGVGAYALYGAGAYIYPYPHPYYFHNRTEAAQNQTYTNSTNSTLPVQCVCAQYSECGCDDQDDSYLASIIGNGSSSDINSTVARIANVNGTTTLIVNGTLPNGTTASGGSDSSSGTSAAAAMRVPESAGMWMIAAGVGAFVYAM</sequence>